<dbReference type="InterPro" id="IPR039426">
    <property type="entry name" value="TonB-dep_rcpt-like"/>
</dbReference>
<evidence type="ECO:0000256" key="7">
    <source>
        <dbReference type="ARBA" id="ARBA00023237"/>
    </source>
</evidence>
<dbReference type="NCBIfam" id="TIGR04057">
    <property type="entry name" value="SusC_RagA_signa"/>
    <property type="match status" value="1"/>
</dbReference>
<feature type="chain" id="PRO_5037840563" evidence="10">
    <location>
        <begin position="22"/>
        <end position="1066"/>
    </location>
</feature>
<dbReference type="Gene3D" id="2.60.40.1120">
    <property type="entry name" value="Carboxypeptidase-like, regulatory domain"/>
    <property type="match status" value="1"/>
</dbReference>
<keyword evidence="3 8" id="KW-1134">Transmembrane beta strand</keyword>
<dbReference type="InterPro" id="IPR036942">
    <property type="entry name" value="Beta-barrel_TonB_sf"/>
</dbReference>
<evidence type="ECO:0000259" key="12">
    <source>
        <dbReference type="Pfam" id="PF07715"/>
    </source>
</evidence>
<keyword evidence="4 8" id="KW-0812">Transmembrane</keyword>
<comment type="subcellular location">
    <subcellularLocation>
        <location evidence="1 8">Cell outer membrane</location>
        <topology evidence="1 8">Multi-pass membrane protein</topology>
    </subcellularLocation>
</comment>
<proteinExistence type="inferred from homology"/>
<dbReference type="SUPFAM" id="SSF49464">
    <property type="entry name" value="Carboxypeptidase regulatory domain-like"/>
    <property type="match status" value="1"/>
</dbReference>
<evidence type="ECO:0000256" key="6">
    <source>
        <dbReference type="ARBA" id="ARBA00023136"/>
    </source>
</evidence>
<keyword evidence="2 8" id="KW-0813">Transport</keyword>
<reference evidence="13" key="2">
    <citation type="submission" date="2021-09" db="EMBL/GenBank/DDBJ databases">
        <authorList>
            <person name="Gilroy R."/>
        </authorList>
    </citation>
    <scope>NUCLEOTIDE SEQUENCE</scope>
    <source>
        <strain evidence="13">9794</strain>
    </source>
</reference>
<evidence type="ECO:0000256" key="3">
    <source>
        <dbReference type="ARBA" id="ARBA00022452"/>
    </source>
</evidence>
<dbReference type="InterPro" id="IPR023996">
    <property type="entry name" value="TonB-dep_OMP_SusC/RagA"/>
</dbReference>
<dbReference type="InterPro" id="IPR037066">
    <property type="entry name" value="Plug_dom_sf"/>
</dbReference>
<gene>
    <name evidence="13" type="ORF">K8V40_07640</name>
</gene>
<comment type="similarity">
    <text evidence="8 9">Belongs to the TonB-dependent receptor family.</text>
</comment>
<accession>A0A921HJH2</accession>
<dbReference type="Pfam" id="PF00593">
    <property type="entry name" value="TonB_dep_Rec_b-barrel"/>
    <property type="match status" value="1"/>
</dbReference>
<dbReference type="GO" id="GO:0009279">
    <property type="term" value="C:cell outer membrane"/>
    <property type="evidence" value="ECO:0007669"/>
    <property type="project" value="UniProtKB-SubCell"/>
</dbReference>
<dbReference type="Proteomes" id="UP000722357">
    <property type="component" value="Unassembled WGS sequence"/>
</dbReference>
<evidence type="ECO:0000256" key="2">
    <source>
        <dbReference type="ARBA" id="ARBA00022448"/>
    </source>
</evidence>
<keyword evidence="13" id="KW-0675">Receptor</keyword>
<evidence type="ECO:0000256" key="9">
    <source>
        <dbReference type="RuleBase" id="RU003357"/>
    </source>
</evidence>
<evidence type="ECO:0000313" key="14">
    <source>
        <dbReference type="Proteomes" id="UP000722357"/>
    </source>
</evidence>
<dbReference type="NCBIfam" id="TIGR04056">
    <property type="entry name" value="OMP_RagA_SusC"/>
    <property type="match status" value="1"/>
</dbReference>
<dbReference type="AlphaFoldDB" id="A0A921HJH2"/>
<evidence type="ECO:0000256" key="4">
    <source>
        <dbReference type="ARBA" id="ARBA00022692"/>
    </source>
</evidence>
<evidence type="ECO:0000256" key="5">
    <source>
        <dbReference type="ARBA" id="ARBA00023077"/>
    </source>
</evidence>
<name>A0A921HJH2_9BACT</name>
<reference evidence="13" key="1">
    <citation type="journal article" date="2021" name="PeerJ">
        <title>Extensive microbial diversity within the chicken gut microbiome revealed by metagenomics and culture.</title>
        <authorList>
            <person name="Gilroy R."/>
            <person name="Ravi A."/>
            <person name="Getino M."/>
            <person name="Pursley I."/>
            <person name="Horton D.L."/>
            <person name="Alikhan N.F."/>
            <person name="Baker D."/>
            <person name="Gharbi K."/>
            <person name="Hall N."/>
            <person name="Watson M."/>
            <person name="Adriaenssens E.M."/>
            <person name="Foster-Nyarko E."/>
            <person name="Jarju S."/>
            <person name="Secka A."/>
            <person name="Antonio M."/>
            <person name="Oren A."/>
            <person name="Chaudhuri R.R."/>
            <person name="La Ragione R."/>
            <person name="Hildebrand F."/>
            <person name="Pallen M.J."/>
        </authorList>
    </citation>
    <scope>NUCLEOTIDE SEQUENCE</scope>
    <source>
        <strain evidence="13">9794</strain>
    </source>
</reference>
<protein>
    <submittedName>
        <fullName evidence="13">TonB-dependent receptor</fullName>
    </submittedName>
</protein>
<dbReference type="Gene3D" id="2.170.130.10">
    <property type="entry name" value="TonB-dependent receptor, plug domain"/>
    <property type="match status" value="1"/>
</dbReference>
<keyword evidence="10" id="KW-0732">Signal</keyword>
<evidence type="ECO:0000256" key="1">
    <source>
        <dbReference type="ARBA" id="ARBA00004571"/>
    </source>
</evidence>
<evidence type="ECO:0000256" key="10">
    <source>
        <dbReference type="SAM" id="SignalP"/>
    </source>
</evidence>
<evidence type="ECO:0000256" key="8">
    <source>
        <dbReference type="PROSITE-ProRule" id="PRU01360"/>
    </source>
</evidence>
<comment type="caution">
    <text evidence="13">The sequence shown here is derived from an EMBL/GenBank/DDBJ whole genome shotgun (WGS) entry which is preliminary data.</text>
</comment>
<evidence type="ECO:0000313" key="13">
    <source>
        <dbReference type="EMBL" id="HJF81509.1"/>
    </source>
</evidence>
<feature type="domain" description="TonB-dependent receptor-like beta-barrel" evidence="11">
    <location>
        <begin position="488"/>
        <end position="865"/>
    </location>
</feature>
<keyword evidence="7 8" id="KW-0998">Cell outer membrane</keyword>
<dbReference type="Gene3D" id="2.40.170.20">
    <property type="entry name" value="TonB-dependent receptor, beta-barrel domain"/>
    <property type="match status" value="1"/>
</dbReference>
<dbReference type="EMBL" id="DYWE01000070">
    <property type="protein sequence ID" value="HJF81509.1"/>
    <property type="molecule type" value="Genomic_DNA"/>
</dbReference>
<evidence type="ECO:0000259" key="11">
    <source>
        <dbReference type="Pfam" id="PF00593"/>
    </source>
</evidence>
<dbReference type="InterPro" id="IPR012910">
    <property type="entry name" value="Plug_dom"/>
</dbReference>
<keyword evidence="6 8" id="KW-0472">Membrane</keyword>
<dbReference type="InterPro" id="IPR000531">
    <property type="entry name" value="Beta-barrel_TonB"/>
</dbReference>
<dbReference type="InterPro" id="IPR023997">
    <property type="entry name" value="TonB-dep_OMP_SusC/RagA_CS"/>
</dbReference>
<dbReference type="PROSITE" id="PS52016">
    <property type="entry name" value="TONB_DEPENDENT_REC_3"/>
    <property type="match status" value="1"/>
</dbReference>
<feature type="signal peptide" evidence="10">
    <location>
        <begin position="1"/>
        <end position="21"/>
    </location>
</feature>
<organism evidence="13 14">
    <name type="scientific">Phocaeicola plebeius</name>
    <dbReference type="NCBI Taxonomy" id="310297"/>
    <lineage>
        <taxon>Bacteria</taxon>
        <taxon>Pseudomonadati</taxon>
        <taxon>Bacteroidota</taxon>
        <taxon>Bacteroidia</taxon>
        <taxon>Bacteroidales</taxon>
        <taxon>Bacteroidaceae</taxon>
        <taxon>Phocaeicola</taxon>
    </lineage>
</organism>
<dbReference type="Pfam" id="PF07715">
    <property type="entry name" value="Plug"/>
    <property type="match status" value="1"/>
</dbReference>
<dbReference type="SUPFAM" id="SSF56935">
    <property type="entry name" value="Porins"/>
    <property type="match status" value="1"/>
</dbReference>
<dbReference type="InterPro" id="IPR008969">
    <property type="entry name" value="CarboxyPept-like_regulatory"/>
</dbReference>
<keyword evidence="5 9" id="KW-0798">TonB box</keyword>
<sequence>MKRKLMLLMTCLMIGIGLVNAQISKVTGNVTSEEDGLPVVGASVLVKGTTVGTVTDIDGNFTLTNVPSSAGTLVISFIGMQSQEVKIKPVVKVVLKSDAEVLDEVVVTAYGTSTKGSFTGSAAVMKADKIEKRQVSNVSNALAGAVAGVQILSNNGQPGEDAKVRIRGVGSINAGTDPLYVVDGVPYDGDLSSINSADIESMTVLKDAASTALYGARGANGIIMITTKKGTSGKARVNFDAKWGANSRGVKNYDVLTSSKNYLEKAYEAIYNGYVLTNGMTPQAANVAANNTLLSAGNGGVGYQIYTVPEGQLLIGSNGLLNPNATLGYTDAKGYYYIPDNWADETFRTSLRQEYNLNVSGGNDKSTFYMAFGYLDDQGVIEGSGLTRFSGRLKGDYKVTDWLKVGANMNYVNSKSNYPGDQNNTSSSGNAFYIANNIAPVYPMYVRGADKQIMTLNGRKVYDYGDGVSSPSSRAFMSIANPAGDLIYNKTEYLADVLNANWFAELTPIKGLTISARFGMNIDNTRYNDLGNAYMGQSASYGGNAYQAAQRTFGFDQQYVANYQFAVKDVHHFDITAGYDGYSYQYTELTGSGQNLYDPESFYISNTIDKKTASGMKLTYATEGFFGRVNYSYDDKYFGNVSYRRDASSRFAPENRWGDFWAASVAWMITREDFMKDITWINMLKLKASFGQQGNDDILFAGGYTVGGTSKNYYPWMDQYNMTGADGVFSDGTMIAKGNRDLTWETSTSYNVGIDFALFNNRLNGSAEYFGRKSSDMLYNKPVAGSVGYTSIPMNVGSMTNSGFELDLTYLIFNQKNFTWDVNLNATFIKNKINKLHPDLDGQLIDGNYIYEEGESMYRMYLVDYAGVNPDNGLALYWAKDDKGELYKTDNYALAQTTNKVATDNLMPKVYGGLGTSVQVYGFDASIQLSYQLGGQIYDSGYRFMMAGKGDGQNWHKDIYNAWTPENKYTDVPRLNAQDKYTNSTSTRWLASSNYLSVNNITIGYTLPSNLVRKMMLEKLRVYFTADNVGLLSARKGLDPRQSYTSATTSLYTAIRTISGGISLTF</sequence>
<dbReference type="FunFam" id="2.170.130.10:FF:000003">
    <property type="entry name" value="SusC/RagA family TonB-linked outer membrane protein"/>
    <property type="match status" value="1"/>
</dbReference>
<dbReference type="Pfam" id="PF13715">
    <property type="entry name" value="CarbopepD_reg_2"/>
    <property type="match status" value="1"/>
</dbReference>
<feature type="domain" description="TonB-dependent receptor plug" evidence="12">
    <location>
        <begin position="117"/>
        <end position="222"/>
    </location>
</feature>